<comment type="caution">
    <text evidence="1">The sequence shown here is derived from an EMBL/GenBank/DDBJ whole genome shotgun (WGS) entry which is preliminary data.</text>
</comment>
<dbReference type="AlphaFoldDB" id="A0A1F4VD26"/>
<name>A0A1F4VD26_UNCKA</name>
<dbReference type="Proteomes" id="UP000176504">
    <property type="component" value="Unassembled WGS sequence"/>
</dbReference>
<reference evidence="1 2" key="1">
    <citation type="journal article" date="2016" name="Nat. Commun.">
        <title>Thousands of microbial genomes shed light on interconnected biogeochemical processes in an aquifer system.</title>
        <authorList>
            <person name="Anantharaman K."/>
            <person name="Brown C.T."/>
            <person name="Hug L.A."/>
            <person name="Sharon I."/>
            <person name="Castelle C.J."/>
            <person name="Probst A.J."/>
            <person name="Thomas B.C."/>
            <person name="Singh A."/>
            <person name="Wilkins M.J."/>
            <person name="Karaoz U."/>
            <person name="Brodie E.L."/>
            <person name="Williams K.H."/>
            <person name="Hubbard S.S."/>
            <person name="Banfield J.F."/>
        </authorList>
    </citation>
    <scope>NUCLEOTIDE SEQUENCE [LARGE SCALE GENOMIC DNA]</scope>
</reference>
<accession>A0A1F4VD26</accession>
<sequence>MFMFKTPNGIAVPDKELIENDILTCLKHGFDVIFEGNFKVTTHNQMLEKLFNSHQKDNYVFYLDVSLEETLKRHNSRKQIISENEMKNLYGHATPMNHSTETIIP</sequence>
<evidence type="ECO:0000313" key="2">
    <source>
        <dbReference type="Proteomes" id="UP000176504"/>
    </source>
</evidence>
<dbReference type="EMBL" id="MEVI01000003">
    <property type="protein sequence ID" value="OGC55039.1"/>
    <property type="molecule type" value="Genomic_DNA"/>
</dbReference>
<dbReference type="Gene3D" id="3.40.50.300">
    <property type="entry name" value="P-loop containing nucleotide triphosphate hydrolases"/>
    <property type="match status" value="1"/>
</dbReference>
<gene>
    <name evidence="1" type="ORF">A3A78_03610</name>
</gene>
<evidence type="ECO:0008006" key="3">
    <source>
        <dbReference type="Google" id="ProtNLM"/>
    </source>
</evidence>
<proteinExistence type="predicted"/>
<dbReference type="InterPro" id="IPR027417">
    <property type="entry name" value="P-loop_NTPase"/>
</dbReference>
<protein>
    <recommendedName>
        <fullName evidence="3">Zeta toxin domain-containing protein</fullName>
    </recommendedName>
</protein>
<organism evidence="1 2">
    <name type="scientific">candidate division WWE3 bacterium RIFCSPLOWO2_01_FULL_41_18</name>
    <dbReference type="NCBI Taxonomy" id="1802625"/>
    <lineage>
        <taxon>Bacteria</taxon>
        <taxon>Katanobacteria</taxon>
    </lineage>
</organism>
<dbReference type="SUPFAM" id="SSF52540">
    <property type="entry name" value="P-loop containing nucleoside triphosphate hydrolases"/>
    <property type="match status" value="1"/>
</dbReference>
<evidence type="ECO:0000313" key="1">
    <source>
        <dbReference type="EMBL" id="OGC55039.1"/>
    </source>
</evidence>